<dbReference type="HOGENOM" id="CLU_1452944_0_0_11"/>
<name>K0V3Z3_MYCFO</name>
<dbReference type="Proteomes" id="UP000006043">
    <property type="component" value="Unassembled WGS sequence"/>
</dbReference>
<dbReference type="EMBL" id="ALQB01000047">
    <property type="protein sequence ID" value="EJZ13726.1"/>
    <property type="molecule type" value="Genomic_DNA"/>
</dbReference>
<comment type="caution">
    <text evidence="1">The sequence shown here is derived from an EMBL/GenBank/DDBJ whole genome shotgun (WGS) entry which is preliminary data.</text>
</comment>
<evidence type="ECO:0000313" key="1">
    <source>
        <dbReference type="EMBL" id="EJZ13726.1"/>
    </source>
</evidence>
<reference evidence="1 2" key="1">
    <citation type="journal article" date="2012" name="J. Bacteriol.">
        <title>Complete Genome Sequence of Mycobacterium fortuitum subsp. fortuitum Type Strain DSM46621.</title>
        <authorList>
            <person name="Ho Y.S."/>
            <person name="Adroub S.A."/>
            <person name="Aleisa F."/>
            <person name="Mahmood H."/>
            <person name="Othoum G."/>
            <person name="Rashid F."/>
            <person name="Zaher M."/>
            <person name="Ali S."/>
            <person name="Bitter W."/>
            <person name="Pain A."/>
            <person name="Abdallah A.M."/>
        </authorList>
    </citation>
    <scope>NUCLEOTIDE SEQUENCE [LARGE SCALE GENOMIC DNA]</scope>
    <source>
        <strain evidence="2">DSM46621</strain>
    </source>
</reference>
<dbReference type="AlphaFoldDB" id="K0V3Z3"/>
<dbReference type="PATRIC" id="fig|1214102.3.peg.2643"/>
<evidence type="ECO:0000313" key="2">
    <source>
        <dbReference type="Proteomes" id="UP000006043"/>
    </source>
</evidence>
<protein>
    <submittedName>
        <fullName evidence="1">Uncharacterized protein</fullName>
    </submittedName>
</protein>
<accession>K0V3Z3</accession>
<gene>
    <name evidence="1" type="ORF">MFORT_13288</name>
</gene>
<organism evidence="1 2">
    <name type="scientific">Mycolicibacterium fortuitum subsp. fortuitum DSM 46621 = ATCC 6841 = JCM 6387</name>
    <dbReference type="NCBI Taxonomy" id="1214102"/>
    <lineage>
        <taxon>Bacteria</taxon>
        <taxon>Bacillati</taxon>
        <taxon>Actinomycetota</taxon>
        <taxon>Actinomycetes</taxon>
        <taxon>Mycobacteriales</taxon>
        <taxon>Mycobacteriaceae</taxon>
        <taxon>Mycolicibacterium</taxon>
    </lineage>
</organism>
<sequence length="186" mass="19711">MQQPRAGVPGLLVGDLAPRRDPTRRSIFDGVTREEYAMNVRGRALIGAAVTGALLGGSMAAAGVAAADQILPTGPHGVTYIRTESGRTLCGIEGDHVNCTVQFVNPPLSSTGDIANSVSLNQNGSFTYLAADLGVIDPPHLIRYDQTYIANGWAVEAYSDGTRFTNNRSNEGFWVSVTEVNSLGQM</sequence>
<proteinExistence type="predicted"/>